<dbReference type="Pfam" id="PF03237">
    <property type="entry name" value="Terminase_6N"/>
    <property type="match status" value="1"/>
</dbReference>
<dbReference type="Gene3D" id="3.30.420.280">
    <property type="match status" value="1"/>
</dbReference>
<feature type="domain" description="Phage terminase large subunit C-terminal" evidence="1">
    <location>
        <begin position="355"/>
        <end position="424"/>
    </location>
</feature>
<dbReference type="Gene3D" id="3.40.50.300">
    <property type="entry name" value="P-loop containing nucleotide triphosphate hydrolases"/>
    <property type="match status" value="1"/>
</dbReference>
<dbReference type="PANTHER" id="PTHR39184">
    <property type="match status" value="1"/>
</dbReference>
<dbReference type="InterPro" id="IPR052380">
    <property type="entry name" value="Viral_DNA_packaging_terminase"/>
</dbReference>
<dbReference type="EMBL" id="JACCKS010000027">
    <property type="protein sequence ID" value="NZA39840.1"/>
    <property type="molecule type" value="Genomic_DNA"/>
</dbReference>
<dbReference type="Proteomes" id="UP000586254">
    <property type="component" value="Unassembled WGS sequence"/>
</dbReference>
<accession>A0A853JV44</accession>
<evidence type="ECO:0000313" key="3">
    <source>
        <dbReference type="Proteomes" id="UP000586254"/>
    </source>
</evidence>
<dbReference type="InterPro" id="IPR027417">
    <property type="entry name" value="P-loop_NTPase"/>
</dbReference>
<reference evidence="2 3" key="1">
    <citation type="submission" date="2020-07" db="EMBL/GenBank/DDBJ databases">
        <title>Organ Donor 1.</title>
        <authorList>
            <person name="Marsh A.J."/>
            <person name="Azcarate-Peril M.A."/>
        </authorList>
    </citation>
    <scope>NUCLEOTIDE SEQUENCE [LARGE SCALE GENOMIC DNA]</scope>
    <source>
        <strain evidence="2 3">AMC0717</strain>
    </source>
</reference>
<dbReference type="NCBIfam" id="TIGR01547">
    <property type="entry name" value="phage_term_2"/>
    <property type="match status" value="1"/>
</dbReference>
<organism evidence="2 3">
    <name type="scientific">Eubacterium callanderi</name>
    <dbReference type="NCBI Taxonomy" id="53442"/>
    <lineage>
        <taxon>Bacteria</taxon>
        <taxon>Bacillati</taxon>
        <taxon>Bacillota</taxon>
        <taxon>Clostridia</taxon>
        <taxon>Eubacteriales</taxon>
        <taxon>Eubacteriaceae</taxon>
        <taxon>Eubacterium</taxon>
    </lineage>
</organism>
<gene>
    <name evidence="2" type="ORF">H0N91_17325</name>
</gene>
<dbReference type="InterPro" id="IPR035413">
    <property type="entry name" value="Terminase_L_C"/>
</dbReference>
<evidence type="ECO:0000259" key="1">
    <source>
        <dbReference type="Pfam" id="PF17288"/>
    </source>
</evidence>
<dbReference type="RefSeq" id="WP_180494071.1">
    <property type="nucleotide sequence ID" value="NZ_JACCKS010000027.1"/>
</dbReference>
<dbReference type="PANTHER" id="PTHR39184:SF1">
    <property type="entry name" value="PBSX PHAGE TERMINASE LARGE SUBUNIT"/>
    <property type="match status" value="1"/>
</dbReference>
<comment type="caution">
    <text evidence="2">The sequence shown here is derived from an EMBL/GenBank/DDBJ whole genome shotgun (WGS) entry which is preliminary data.</text>
</comment>
<evidence type="ECO:0000313" key="2">
    <source>
        <dbReference type="EMBL" id="NZA39840.1"/>
    </source>
</evidence>
<name>A0A853JV44_9FIRM</name>
<dbReference type="AlphaFoldDB" id="A0A853JV44"/>
<dbReference type="Pfam" id="PF17288">
    <property type="entry name" value="Terminase_3C"/>
    <property type="match status" value="1"/>
</dbReference>
<sequence>MKIKKASFRFKPFSRKQRKILNWWCPDSPVKDKDGIIADGAIRSGKTLAMSLSFLIWAMASFQGQNFGMCGKTIGSFRRNVLFWLKIMLRSRGYKVKDHRSDNLLEVIRGDTVNYFYIFGGKDERSQDLIQGITLAGVFFDEVALMPESFVNQATGRCSVDGSKFWFNCNPDGPYHWFKLNWIDRCTGYLTRKQQEELRDKNIELKDILYLHFTMEDNLSLSEKIRARYCAMYTGVFYKRYILGLWCAADGLIYDMFDKAKHVAAEIKETLLPKHYVSCDYGTQNATVFLLWQRGESGAWYCIREYYYSGRDESKQKTDIQYVEDLKQFLGGIKPTAVVVDPSAASFIAQLKQSGFRVKKAKNDVLDGIRFVGTQLNLGKIRFMDSCENTIKEFSSYTWDEKAVDRGEDKPVKEYDHAMDAVRYFCYTIIRRRSKDIMQSE</sequence>
<proteinExistence type="predicted"/>
<dbReference type="InterPro" id="IPR006437">
    <property type="entry name" value="Phage_terminase_lsu"/>
</dbReference>
<protein>
    <submittedName>
        <fullName evidence="2">PBSX family phage terminase large subunit</fullName>
    </submittedName>
</protein>